<dbReference type="AlphaFoldDB" id="A0A0E9WWP4"/>
<evidence type="ECO:0000313" key="1">
    <source>
        <dbReference type="EMBL" id="JAH94661.1"/>
    </source>
</evidence>
<reference evidence="1" key="2">
    <citation type="journal article" date="2015" name="Fish Shellfish Immunol.">
        <title>Early steps in the European eel (Anguilla anguilla)-Vibrio vulnificus interaction in the gills: Role of the RtxA13 toxin.</title>
        <authorList>
            <person name="Callol A."/>
            <person name="Pajuelo D."/>
            <person name="Ebbesson L."/>
            <person name="Teles M."/>
            <person name="MacKenzie S."/>
            <person name="Amaro C."/>
        </authorList>
    </citation>
    <scope>NUCLEOTIDE SEQUENCE</scope>
</reference>
<sequence>MPTAHSPCSTITPCVRSLLAEQSLCQTKTAAAKCLKQKNKNNNKKKSLSMITCSIQPG</sequence>
<protein>
    <submittedName>
        <fullName evidence="1">Uncharacterized protein</fullName>
    </submittedName>
</protein>
<reference evidence="1" key="1">
    <citation type="submission" date="2014-11" db="EMBL/GenBank/DDBJ databases">
        <authorList>
            <person name="Amaro Gonzalez C."/>
        </authorList>
    </citation>
    <scope>NUCLEOTIDE SEQUENCE</scope>
</reference>
<dbReference type="EMBL" id="GBXM01013916">
    <property type="protein sequence ID" value="JAH94661.1"/>
    <property type="molecule type" value="Transcribed_RNA"/>
</dbReference>
<name>A0A0E9WWP4_ANGAN</name>
<organism evidence="1">
    <name type="scientific">Anguilla anguilla</name>
    <name type="common">European freshwater eel</name>
    <name type="synonym">Muraena anguilla</name>
    <dbReference type="NCBI Taxonomy" id="7936"/>
    <lineage>
        <taxon>Eukaryota</taxon>
        <taxon>Metazoa</taxon>
        <taxon>Chordata</taxon>
        <taxon>Craniata</taxon>
        <taxon>Vertebrata</taxon>
        <taxon>Euteleostomi</taxon>
        <taxon>Actinopterygii</taxon>
        <taxon>Neopterygii</taxon>
        <taxon>Teleostei</taxon>
        <taxon>Anguilliformes</taxon>
        <taxon>Anguillidae</taxon>
        <taxon>Anguilla</taxon>
    </lineage>
</organism>
<proteinExistence type="predicted"/>
<accession>A0A0E9WWP4</accession>